<comment type="caution">
    <text evidence="6">The sequence shown here is derived from an EMBL/GenBank/DDBJ whole genome shotgun (WGS) entry which is preliminary data.</text>
</comment>
<protein>
    <submittedName>
        <fullName evidence="6">GntR family transcriptional regulator</fullName>
    </submittedName>
</protein>
<evidence type="ECO:0000313" key="7">
    <source>
        <dbReference type="Proteomes" id="UP000214603"/>
    </source>
</evidence>
<gene>
    <name evidence="6" type="ORF">CEY11_17180</name>
</gene>
<evidence type="ECO:0000313" key="6">
    <source>
        <dbReference type="EMBL" id="OWT57619.1"/>
    </source>
</evidence>
<accession>A0A225MF76</accession>
<dbReference type="SMART" id="SM00895">
    <property type="entry name" value="FCD"/>
    <property type="match status" value="1"/>
</dbReference>
<organism evidence="6 7">
    <name type="scientific">Candidimonas nitroreducens</name>
    <dbReference type="NCBI Taxonomy" id="683354"/>
    <lineage>
        <taxon>Bacteria</taxon>
        <taxon>Pseudomonadati</taxon>
        <taxon>Pseudomonadota</taxon>
        <taxon>Betaproteobacteria</taxon>
        <taxon>Burkholderiales</taxon>
        <taxon>Alcaligenaceae</taxon>
        <taxon>Candidimonas</taxon>
    </lineage>
</organism>
<dbReference type="PANTHER" id="PTHR43537">
    <property type="entry name" value="TRANSCRIPTIONAL REGULATOR, GNTR FAMILY"/>
    <property type="match status" value="1"/>
</dbReference>
<reference evidence="7" key="1">
    <citation type="submission" date="2017-06" db="EMBL/GenBank/DDBJ databases">
        <title>Herbaspirillum phytohormonus sp. nov., isolated from the root nodule of Robinia pseudoacacia in lead-zinc mine.</title>
        <authorList>
            <person name="Fan M."/>
            <person name="Lin Y."/>
        </authorList>
    </citation>
    <scope>NUCLEOTIDE SEQUENCE [LARGE SCALE GENOMIC DNA]</scope>
    <source>
        <strain evidence="7">SC-089</strain>
    </source>
</reference>
<dbReference type="Pfam" id="PF07729">
    <property type="entry name" value="FCD"/>
    <property type="match status" value="1"/>
</dbReference>
<proteinExistence type="predicted"/>
<dbReference type="PANTHER" id="PTHR43537:SF24">
    <property type="entry name" value="GLUCONATE OPERON TRANSCRIPTIONAL REPRESSOR"/>
    <property type="match status" value="1"/>
</dbReference>
<dbReference type="InterPro" id="IPR008920">
    <property type="entry name" value="TF_FadR/GntR_C"/>
</dbReference>
<evidence type="ECO:0000256" key="1">
    <source>
        <dbReference type="ARBA" id="ARBA00023015"/>
    </source>
</evidence>
<feature type="domain" description="HTH gntR-type" evidence="5">
    <location>
        <begin position="12"/>
        <end position="79"/>
    </location>
</feature>
<evidence type="ECO:0000256" key="4">
    <source>
        <dbReference type="SAM" id="MobiDB-lite"/>
    </source>
</evidence>
<evidence type="ECO:0000256" key="3">
    <source>
        <dbReference type="ARBA" id="ARBA00023163"/>
    </source>
</evidence>
<dbReference type="SUPFAM" id="SSF48008">
    <property type="entry name" value="GntR ligand-binding domain-like"/>
    <property type="match status" value="1"/>
</dbReference>
<name>A0A225MF76_9BURK</name>
<dbReference type="InterPro" id="IPR036390">
    <property type="entry name" value="WH_DNA-bd_sf"/>
</dbReference>
<dbReference type="SUPFAM" id="SSF46785">
    <property type="entry name" value="Winged helix' DNA-binding domain"/>
    <property type="match status" value="1"/>
</dbReference>
<keyword evidence="3" id="KW-0804">Transcription</keyword>
<dbReference type="Pfam" id="PF00392">
    <property type="entry name" value="GntR"/>
    <property type="match status" value="1"/>
</dbReference>
<dbReference type="PROSITE" id="PS50949">
    <property type="entry name" value="HTH_GNTR"/>
    <property type="match status" value="1"/>
</dbReference>
<dbReference type="AlphaFoldDB" id="A0A225MF76"/>
<dbReference type="OrthoDB" id="9799812at2"/>
<dbReference type="Gene3D" id="1.10.10.10">
    <property type="entry name" value="Winged helix-like DNA-binding domain superfamily/Winged helix DNA-binding domain"/>
    <property type="match status" value="1"/>
</dbReference>
<evidence type="ECO:0000259" key="5">
    <source>
        <dbReference type="PROSITE" id="PS50949"/>
    </source>
</evidence>
<keyword evidence="2" id="KW-0238">DNA-binding</keyword>
<dbReference type="InterPro" id="IPR011711">
    <property type="entry name" value="GntR_C"/>
</dbReference>
<dbReference type="GO" id="GO:0003677">
    <property type="term" value="F:DNA binding"/>
    <property type="evidence" value="ECO:0007669"/>
    <property type="project" value="UniProtKB-KW"/>
</dbReference>
<sequence>MQNSEASAHLMSRSVHAAYEFITREIEEGRLQAGGFIREETIAERLGVSRTPVREALRILAAEGWLEIKKNQGVRVNTWSARHVREIFDARVLIEPYLVGQAVPRITAQDLDELVRLAEDMAGNRGSAPEAVTRRQVANDRFHMLLTERSDNQVLCASLNAIKKIPLIKWTFRGYTEPERLRSNAQHFDMIEAIRAGDAELAQAIMKNHILHGRSSMLGNLDKESAPTPKKPRAAQPRRGATGKRS</sequence>
<dbReference type="Gene3D" id="1.20.120.530">
    <property type="entry name" value="GntR ligand-binding domain-like"/>
    <property type="match status" value="1"/>
</dbReference>
<dbReference type="Proteomes" id="UP000214603">
    <property type="component" value="Unassembled WGS sequence"/>
</dbReference>
<dbReference type="GO" id="GO:0003700">
    <property type="term" value="F:DNA-binding transcription factor activity"/>
    <property type="evidence" value="ECO:0007669"/>
    <property type="project" value="InterPro"/>
</dbReference>
<feature type="region of interest" description="Disordered" evidence="4">
    <location>
        <begin position="218"/>
        <end position="246"/>
    </location>
</feature>
<dbReference type="InterPro" id="IPR036388">
    <property type="entry name" value="WH-like_DNA-bd_sf"/>
</dbReference>
<dbReference type="PRINTS" id="PR00035">
    <property type="entry name" value="HTHGNTR"/>
</dbReference>
<evidence type="ECO:0000256" key="2">
    <source>
        <dbReference type="ARBA" id="ARBA00023125"/>
    </source>
</evidence>
<keyword evidence="1" id="KW-0805">Transcription regulation</keyword>
<dbReference type="SMART" id="SM00345">
    <property type="entry name" value="HTH_GNTR"/>
    <property type="match status" value="1"/>
</dbReference>
<dbReference type="InterPro" id="IPR000524">
    <property type="entry name" value="Tscrpt_reg_HTH_GntR"/>
</dbReference>
<keyword evidence="7" id="KW-1185">Reference proteome</keyword>
<dbReference type="EMBL" id="NJIH01000009">
    <property type="protein sequence ID" value="OWT57619.1"/>
    <property type="molecule type" value="Genomic_DNA"/>
</dbReference>
<dbReference type="CDD" id="cd07377">
    <property type="entry name" value="WHTH_GntR"/>
    <property type="match status" value="1"/>
</dbReference>
<dbReference type="RefSeq" id="WP_088604624.1">
    <property type="nucleotide sequence ID" value="NZ_NJIH01000009.1"/>
</dbReference>